<feature type="region of interest" description="Disordered" evidence="5">
    <location>
        <begin position="1135"/>
        <end position="1206"/>
    </location>
</feature>
<dbReference type="InterPro" id="IPR004087">
    <property type="entry name" value="KH_dom"/>
</dbReference>
<feature type="domain" description="TFIIS N-terminal" evidence="6">
    <location>
        <begin position="993"/>
        <end position="1070"/>
    </location>
</feature>
<dbReference type="InterPro" id="IPR003617">
    <property type="entry name" value="TFIIS/CRSP70_N_sub"/>
</dbReference>
<dbReference type="CDD" id="cd00183">
    <property type="entry name" value="TFIIS_I"/>
    <property type="match status" value="1"/>
</dbReference>
<keyword evidence="2 4" id="KW-0539">Nucleus</keyword>
<dbReference type="Proteomes" id="UP001530400">
    <property type="component" value="Unassembled WGS sequence"/>
</dbReference>
<evidence type="ECO:0000256" key="3">
    <source>
        <dbReference type="PROSITE-ProRule" id="PRU00117"/>
    </source>
</evidence>
<sequence length="1233" mass="135346">MQVPPMKLNEEQCSNLPFPVGCQVWYNINLDELRCNDISNANALHAAAMEEKWGGLLGASNTAAAKAVLTFNSGIVSAAYLDMNVRSIMYEISPLNDDGETSSPEKSMYSDKELCYGPGTPVHLRPVSSTSDKELTIPGQVLMCRLKQQVSVEHRVTTASLNSTSEQEIWAVKQKLSSDTDDEVIQNELCKLNNADITLEILKSTGIGKVVARLKKSQNETIALLAKELVAKWKDIASQGAKAPDALVPAAKEETAAIGEKTDSSPKFLYTIKVQHCDGCFHLEENVAVDRVKYRRVESANPNHQAVSEPSQQPDRAEMSSNDAPHAPEAIDLEPQAREKVVVTSTANADIHLSFQEHEGCPMASPSTLTHSDTTMGHPYSDSHSQQNSHKRKFEPDQLEESTGQKRPCSSYAEYIGIAPNQHLSGSRGDFVAHVSLDRDHVPQLIGRGGQHIAEIESATGCLIDIRGRGSKHHSDNPLHAKVTGKTQAEVDAAVKTIKDKIRDFEGNGAACEFLPLPNDFRLPKLFGPGGLVIQDIRLKSGCSILLRGKGTESNIEGDGPTHAKIVGAAENIAKAKHMIQAALAGNNEGTSIKLIQFRLRENEREDAEEGEIAEPTSMHGNSSCANNGSRFDTSVSLNEDNRPVPQSGIYCKIFIPPWLVYDGPPKARLHHFLLNHEISLDRIGRQRNCVIEIRDWILCDIQMPFYDPSHILIQSKEHLHLNAKDNLRFAKHDVENILQEYIHKAQFFDLSSPSIAVKEVDVQTTMMKLNKEQCSNLPFPVGCRVWYNMKLDVFHKVSTRSVANGAKLTESELQGQDVGQKWGALLSTSNSDQHHAAAAGGHSYEAFVFDRGVVSAVYLDIINSNIMYEIKQLDVDGVEIVSSGTSRMYREKELFYGPVGVRHESSTSDKDFTIPGQVLLCQLKQQSSSSSEEAKVQTSNIRLLTVDMTNELLTSTKISGSVSKFKSYENKVVASLAKNLLAKWHSVNDSAALAAKILASKLQLETNTDLDELILNELYALHNMTITLELLKSTQIGATVASLKKSMNGAVSLLAEELVAKWKEIASKSEQTAASARHCENNNDTSLDGEVKKGEPAMLVYTVKVTHDDMTFHIEENVALDHVRYRGEVSTNEATTAAAKESQGWEEPSSALVSSKLTPITRGEPPNPSKDDTSPRQLVSDLHSSESSHKRKIESEHNLGQSKRSCSIDGSALGVGIAPKHSTLFVIILRKN</sequence>
<evidence type="ECO:0000256" key="2">
    <source>
        <dbReference type="ARBA" id="ARBA00023242"/>
    </source>
</evidence>
<dbReference type="PROSITE" id="PS50084">
    <property type="entry name" value="KH_TYPE_1"/>
    <property type="match status" value="2"/>
</dbReference>
<dbReference type="InterPro" id="IPR035441">
    <property type="entry name" value="TFIIS/LEDGF_dom_sf"/>
</dbReference>
<dbReference type="Pfam" id="PF00013">
    <property type="entry name" value="KH_1"/>
    <property type="match status" value="1"/>
</dbReference>
<dbReference type="PROSITE" id="PS51319">
    <property type="entry name" value="TFIIS_N"/>
    <property type="match status" value="2"/>
</dbReference>
<dbReference type="AlphaFoldDB" id="A0ABD3P2Z9"/>
<evidence type="ECO:0000313" key="8">
    <source>
        <dbReference type="Proteomes" id="UP001530400"/>
    </source>
</evidence>
<dbReference type="SMART" id="SM00509">
    <property type="entry name" value="TFS2N"/>
    <property type="match status" value="3"/>
</dbReference>
<evidence type="ECO:0000259" key="6">
    <source>
        <dbReference type="PROSITE" id="PS51319"/>
    </source>
</evidence>
<dbReference type="InterPro" id="IPR004088">
    <property type="entry name" value="KH_dom_type_1"/>
</dbReference>
<feature type="region of interest" description="Disordered" evidence="5">
    <location>
        <begin position="1072"/>
        <end position="1092"/>
    </location>
</feature>
<evidence type="ECO:0000256" key="1">
    <source>
        <dbReference type="ARBA" id="ARBA00004123"/>
    </source>
</evidence>
<reference evidence="7 8" key="1">
    <citation type="submission" date="2024-10" db="EMBL/GenBank/DDBJ databases">
        <title>Updated reference genomes for cyclostephanoid diatoms.</title>
        <authorList>
            <person name="Roberts W.R."/>
            <person name="Alverson A.J."/>
        </authorList>
    </citation>
    <scope>NUCLEOTIDE SEQUENCE [LARGE SCALE GENOMIC DNA]</scope>
    <source>
        <strain evidence="7 8">AJA010-31</strain>
    </source>
</reference>
<evidence type="ECO:0000313" key="7">
    <source>
        <dbReference type="EMBL" id="KAL3782427.1"/>
    </source>
</evidence>
<feature type="region of interest" description="Disordered" evidence="5">
    <location>
        <begin position="298"/>
        <end position="335"/>
    </location>
</feature>
<dbReference type="Pfam" id="PF08711">
    <property type="entry name" value="Med26"/>
    <property type="match status" value="3"/>
</dbReference>
<dbReference type="Gene3D" id="1.20.930.10">
    <property type="entry name" value="Conserved domain common to transcription factors TFIIS, elongin A, CRSP70"/>
    <property type="match status" value="3"/>
</dbReference>
<accession>A0ABD3P2Z9</accession>
<name>A0ABD3P2Z9_9STRA</name>
<evidence type="ECO:0000256" key="4">
    <source>
        <dbReference type="PROSITE-ProRule" id="PRU00649"/>
    </source>
</evidence>
<dbReference type="Gene3D" id="3.30.1370.10">
    <property type="entry name" value="K Homology domain, type 1"/>
    <property type="match status" value="2"/>
</dbReference>
<keyword evidence="8" id="KW-1185">Reference proteome</keyword>
<dbReference type="CDD" id="cd00105">
    <property type="entry name" value="KH-I"/>
    <property type="match status" value="1"/>
</dbReference>
<dbReference type="SUPFAM" id="SSF54791">
    <property type="entry name" value="Eukaryotic type KH-domain (KH-domain type I)"/>
    <property type="match status" value="2"/>
</dbReference>
<dbReference type="SMART" id="SM00322">
    <property type="entry name" value="KH"/>
    <property type="match status" value="2"/>
</dbReference>
<evidence type="ECO:0000256" key="5">
    <source>
        <dbReference type="SAM" id="MobiDB-lite"/>
    </source>
</evidence>
<gene>
    <name evidence="7" type="ORF">ACHAWO_007116</name>
</gene>
<comment type="caution">
    <text evidence="7">The sequence shown here is derived from an EMBL/GenBank/DDBJ whole genome shotgun (WGS) entry which is preliminary data.</text>
</comment>
<feature type="compositionally biased region" description="Polar residues" evidence="5">
    <location>
        <begin position="365"/>
        <end position="375"/>
    </location>
</feature>
<organism evidence="7 8">
    <name type="scientific">Cyclotella atomus</name>
    <dbReference type="NCBI Taxonomy" id="382360"/>
    <lineage>
        <taxon>Eukaryota</taxon>
        <taxon>Sar</taxon>
        <taxon>Stramenopiles</taxon>
        <taxon>Ochrophyta</taxon>
        <taxon>Bacillariophyta</taxon>
        <taxon>Coscinodiscophyceae</taxon>
        <taxon>Thalassiosirophycidae</taxon>
        <taxon>Stephanodiscales</taxon>
        <taxon>Stephanodiscaceae</taxon>
        <taxon>Cyclotella</taxon>
    </lineage>
</organism>
<dbReference type="InterPro" id="IPR036612">
    <property type="entry name" value="KH_dom_type_1_sf"/>
</dbReference>
<dbReference type="InterPro" id="IPR051870">
    <property type="entry name" value="Elongin-A_domain"/>
</dbReference>
<dbReference type="PANTHER" id="PTHR15141">
    <property type="entry name" value="TRANSCRIPTION ELONGATION FACTOR B POLYPEPTIDE 3"/>
    <property type="match status" value="1"/>
</dbReference>
<dbReference type="PANTHER" id="PTHR15141:SF76">
    <property type="entry name" value="TRANSCRIPTION ELONGATION FACTOR B POLYPEPTIDE 3"/>
    <property type="match status" value="1"/>
</dbReference>
<feature type="compositionally biased region" description="Polar residues" evidence="5">
    <location>
        <begin position="300"/>
        <end position="323"/>
    </location>
</feature>
<dbReference type="Pfam" id="PF22675">
    <property type="entry name" value="KH-I_KHDC4-BBP"/>
    <property type="match status" value="1"/>
</dbReference>
<proteinExistence type="predicted"/>
<feature type="domain" description="TFIIS N-terminal" evidence="6">
    <location>
        <begin position="167"/>
        <end position="240"/>
    </location>
</feature>
<protein>
    <recommendedName>
        <fullName evidence="6">TFIIS N-terminal domain-containing protein</fullName>
    </recommendedName>
</protein>
<dbReference type="GO" id="GO:0003723">
    <property type="term" value="F:RNA binding"/>
    <property type="evidence" value="ECO:0007669"/>
    <property type="project" value="UniProtKB-UniRule"/>
</dbReference>
<feature type="region of interest" description="Disordered" evidence="5">
    <location>
        <begin position="359"/>
        <end position="407"/>
    </location>
</feature>
<dbReference type="SUPFAM" id="SSF47676">
    <property type="entry name" value="Conserved domain common to transcription factors TFIIS, elongin A, CRSP70"/>
    <property type="match status" value="3"/>
</dbReference>
<feature type="compositionally biased region" description="Basic and acidic residues" evidence="5">
    <location>
        <begin position="1184"/>
        <end position="1198"/>
    </location>
</feature>
<keyword evidence="3" id="KW-0694">RNA-binding</keyword>
<comment type="subcellular location">
    <subcellularLocation>
        <location evidence="1 4">Nucleus</location>
    </subcellularLocation>
</comment>
<dbReference type="GO" id="GO:0005634">
    <property type="term" value="C:nucleus"/>
    <property type="evidence" value="ECO:0007669"/>
    <property type="project" value="UniProtKB-SubCell"/>
</dbReference>
<dbReference type="EMBL" id="JALLPJ020000807">
    <property type="protein sequence ID" value="KAL3782427.1"/>
    <property type="molecule type" value="Genomic_DNA"/>
</dbReference>
<dbReference type="InterPro" id="IPR017923">
    <property type="entry name" value="TFIIS_N"/>
</dbReference>
<dbReference type="InterPro" id="IPR055256">
    <property type="entry name" value="KH_1_KHDC4/BBP-like"/>
</dbReference>